<keyword evidence="5 13" id="KW-0375">Hydrogen ion transport</keyword>
<dbReference type="GO" id="GO:0045259">
    <property type="term" value="C:proton-transporting ATP synthase complex"/>
    <property type="evidence" value="ECO:0007669"/>
    <property type="project" value="UniProtKB-KW"/>
</dbReference>
<evidence type="ECO:0000256" key="13">
    <source>
        <dbReference type="HAMAP-Rule" id="MF_01398"/>
    </source>
</evidence>
<dbReference type="InterPro" id="IPR000711">
    <property type="entry name" value="ATPase_OSCP/dsu"/>
</dbReference>
<gene>
    <name evidence="16" type="primary">atpF_1</name>
    <name evidence="13" type="synonym">atpF</name>
    <name evidence="16" type="ORF">MoryE10_29780</name>
</gene>
<dbReference type="PANTHER" id="PTHR33445:SF2">
    <property type="entry name" value="ATP SYNTHASE SUBUNIT B', CHLOROPLASTIC"/>
    <property type="match status" value="1"/>
</dbReference>
<reference evidence="16" key="1">
    <citation type="submission" date="2019-06" db="EMBL/GenBank/DDBJ databases">
        <title>Complete genome sequence of Methylogaea oryzae strain JCM16910.</title>
        <authorList>
            <person name="Asakawa S."/>
        </authorList>
    </citation>
    <scope>NUCLEOTIDE SEQUENCE</scope>
    <source>
        <strain evidence="16">E10</strain>
    </source>
</reference>
<organism evidence="16 17">
    <name type="scientific">Methylogaea oryzae</name>
    <dbReference type="NCBI Taxonomy" id="1295382"/>
    <lineage>
        <taxon>Bacteria</taxon>
        <taxon>Pseudomonadati</taxon>
        <taxon>Pseudomonadota</taxon>
        <taxon>Gammaproteobacteria</taxon>
        <taxon>Methylococcales</taxon>
        <taxon>Methylococcaceae</taxon>
        <taxon>Methylogaea</taxon>
    </lineage>
</organism>
<evidence type="ECO:0000313" key="16">
    <source>
        <dbReference type="EMBL" id="BBL72372.1"/>
    </source>
</evidence>
<keyword evidence="6 13" id="KW-1133">Transmembrane helix</keyword>
<evidence type="ECO:0000313" key="17">
    <source>
        <dbReference type="Proteomes" id="UP000824988"/>
    </source>
</evidence>
<keyword evidence="9 13" id="KW-0066">ATP synthesis</keyword>
<comment type="subunit">
    <text evidence="13">F-type ATPases have 2 components, F(1) - the catalytic core - and F(0) - the membrane proton channel. F(1) has five subunits: alpha(3), beta(3), gamma(1), delta(1), epsilon(1). F(0) has three main subunits: a(1), b(2) and c(10-14). The alpha and beta chains form an alternating ring which encloses part of the gamma chain. F(1) is attached to F(0) by a central stalk formed by the gamma and epsilon chains, while a peripheral stalk is formed by the delta and b chains.</text>
</comment>
<proteinExistence type="inferred from homology"/>
<sequence length="249" mass="28412">MELDWSTIALEIVNFLILVWLLKRLLYKPVQDIIAQRRAAIEATLREADDKQAQAQALRTQYENRLAEWDKEKQAARETLRQEIEAERQKQMAALKDALAAELEKTRSVEERQRAETLQRLEESAVAQGARFCAKLLERLTGPDLHGRLLELLVAELEQLPEKRRAELRNGWRGQAPTVEVVSAYTLSDGQCARLQQSLDQLAGAPCRLTHREDDTLLAGVRLSAPPWHLDVNLGDELQHFAEFTHDGH</sequence>
<evidence type="ECO:0000256" key="11">
    <source>
        <dbReference type="ARBA" id="ARBA00025614"/>
    </source>
</evidence>
<evidence type="ECO:0000256" key="1">
    <source>
        <dbReference type="ARBA" id="ARBA00005513"/>
    </source>
</evidence>
<evidence type="ECO:0000256" key="4">
    <source>
        <dbReference type="ARBA" id="ARBA00022692"/>
    </source>
</evidence>
<feature type="transmembrane region" description="Helical" evidence="13">
    <location>
        <begin position="6"/>
        <end position="22"/>
    </location>
</feature>
<evidence type="ECO:0000256" key="12">
    <source>
        <dbReference type="ARBA" id="ARBA00037847"/>
    </source>
</evidence>
<keyword evidence="17" id="KW-1185">Reference proteome</keyword>
<evidence type="ECO:0000256" key="9">
    <source>
        <dbReference type="ARBA" id="ARBA00023310"/>
    </source>
</evidence>
<dbReference type="GO" id="GO:0046933">
    <property type="term" value="F:proton-transporting ATP synthase activity, rotational mechanism"/>
    <property type="evidence" value="ECO:0007669"/>
    <property type="project" value="UniProtKB-UniRule"/>
</dbReference>
<comment type="subcellular location">
    <subcellularLocation>
        <location evidence="13">Cell membrane</location>
        <topology evidence="13">Single-pass membrane protein</topology>
    </subcellularLocation>
    <subcellularLocation>
        <location evidence="12">Endomembrane system</location>
        <topology evidence="12">Single-pass membrane protein</topology>
    </subcellularLocation>
</comment>
<keyword evidence="15" id="KW-0175">Coiled coil</keyword>
<dbReference type="AlphaFoldDB" id="A0A8D4VTL2"/>
<keyword evidence="3 13" id="KW-0138">CF(0)</keyword>
<evidence type="ECO:0000256" key="14">
    <source>
        <dbReference type="RuleBase" id="RU003848"/>
    </source>
</evidence>
<evidence type="ECO:0000256" key="10">
    <source>
        <dbReference type="ARBA" id="ARBA00025198"/>
    </source>
</evidence>
<dbReference type="PANTHER" id="PTHR33445">
    <property type="entry name" value="ATP SYNTHASE SUBUNIT B', CHLOROPLASTIC"/>
    <property type="match status" value="1"/>
</dbReference>
<dbReference type="RefSeq" id="WP_221047519.1">
    <property type="nucleotide sequence ID" value="NZ_AP019782.1"/>
</dbReference>
<dbReference type="GO" id="GO:0012505">
    <property type="term" value="C:endomembrane system"/>
    <property type="evidence" value="ECO:0007669"/>
    <property type="project" value="UniProtKB-SubCell"/>
</dbReference>
<evidence type="ECO:0000256" key="6">
    <source>
        <dbReference type="ARBA" id="ARBA00022989"/>
    </source>
</evidence>
<comment type="function">
    <text evidence="11">Component of the F(0) channel, it forms part of the peripheral stalk, linking F(1) to F(0). The b'-subunit is a diverged and duplicated form of b found in plants and photosynthetic bacteria.</text>
</comment>
<evidence type="ECO:0000256" key="3">
    <source>
        <dbReference type="ARBA" id="ARBA00022547"/>
    </source>
</evidence>
<dbReference type="Proteomes" id="UP000824988">
    <property type="component" value="Chromosome"/>
</dbReference>
<protein>
    <recommendedName>
        <fullName evidence="13">ATP synthase subunit b</fullName>
    </recommendedName>
    <alternativeName>
        <fullName evidence="13">ATP synthase F(0) sector subunit b</fullName>
    </alternativeName>
    <alternativeName>
        <fullName evidence="13">ATPase subunit I</fullName>
    </alternativeName>
    <alternativeName>
        <fullName evidence="13">F-type ATPase subunit b</fullName>
        <shortName evidence="13">F-ATPase subunit b</shortName>
    </alternativeName>
</protein>
<comment type="similarity">
    <text evidence="1 13 14">Belongs to the ATPase B chain family.</text>
</comment>
<dbReference type="HAMAP" id="MF_01398">
    <property type="entry name" value="ATP_synth_b_bprime"/>
    <property type="match status" value="1"/>
</dbReference>
<dbReference type="Pfam" id="PF00430">
    <property type="entry name" value="ATP-synt_B"/>
    <property type="match status" value="1"/>
</dbReference>
<keyword evidence="7 13" id="KW-0406">Ion transport</keyword>
<evidence type="ECO:0000256" key="15">
    <source>
        <dbReference type="SAM" id="Coils"/>
    </source>
</evidence>
<keyword evidence="4 13" id="KW-0812">Transmembrane</keyword>
<dbReference type="GO" id="GO:0005886">
    <property type="term" value="C:plasma membrane"/>
    <property type="evidence" value="ECO:0007669"/>
    <property type="project" value="UniProtKB-SubCell"/>
</dbReference>
<evidence type="ECO:0000256" key="5">
    <source>
        <dbReference type="ARBA" id="ARBA00022781"/>
    </source>
</evidence>
<dbReference type="GO" id="GO:0046961">
    <property type="term" value="F:proton-transporting ATPase activity, rotational mechanism"/>
    <property type="evidence" value="ECO:0007669"/>
    <property type="project" value="TreeGrafter"/>
</dbReference>
<evidence type="ECO:0000256" key="8">
    <source>
        <dbReference type="ARBA" id="ARBA00023136"/>
    </source>
</evidence>
<dbReference type="CDD" id="cd06503">
    <property type="entry name" value="ATP-synt_Fo_b"/>
    <property type="match status" value="1"/>
</dbReference>
<comment type="function">
    <text evidence="10 13">F(1)F(0) ATP synthase produces ATP from ADP in the presence of a proton or sodium gradient. F-type ATPases consist of two structural domains, F(1) containing the extramembraneous catalytic core and F(0) containing the membrane proton channel, linked together by a central stalk and a peripheral stalk. During catalysis, ATP synthesis in the catalytic domain of F(1) is coupled via a rotary mechanism of the central stalk subunits to proton translocation.</text>
</comment>
<keyword evidence="13" id="KW-1003">Cell membrane</keyword>
<dbReference type="InterPro" id="IPR050059">
    <property type="entry name" value="ATP_synthase_B_chain"/>
</dbReference>
<evidence type="ECO:0000256" key="7">
    <source>
        <dbReference type="ARBA" id="ARBA00023065"/>
    </source>
</evidence>
<feature type="coiled-coil region" evidence="15">
    <location>
        <begin position="41"/>
        <end position="120"/>
    </location>
</feature>
<dbReference type="InterPro" id="IPR002146">
    <property type="entry name" value="ATP_synth_b/b'su_bac/chlpt"/>
</dbReference>
<dbReference type="KEGG" id="moz:MoryE10_29780"/>
<name>A0A8D4VTL2_9GAMM</name>
<dbReference type="EMBL" id="AP019782">
    <property type="protein sequence ID" value="BBL72372.1"/>
    <property type="molecule type" value="Genomic_DNA"/>
</dbReference>
<evidence type="ECO:0000256" key="2">
    <source>
        <dbReference type="ARBA" id="ARBA00022448"/>
    </source>
</evidence>
<keyword evidence="2 13" id="KW-0813">Transport</keyword>
<dbReference type="Pfam" id="PF00213">
    <property type="entry name" value="OSCP"/>
    <property type="match status" value="1"/>
</dbReference>
<keyword evidence="8 13" id="KW-0472">Membrane</keyword>
<accession>A0A8D4VTL2</accession>